<dbReference type="EC" id="2.7.11.23" evidence="4"/>
<gene>
    <name evidence="19" type="ORF">BXYJ_LOCUS15747</name>
</gene>
<reference evidence="19" key="1">
    <citation type="submission" date="2020-09" db="EMBL/GenBank/DDBJ databases">
        <authorList>
            <person name="Kikuchi T."/>
        </authorList>
    </citation>
    <scope>NUCLEOTIDE SEQUENCE</scope>
    <source>
        <strain evidence="19">Ka4C1</strain>
    </source>
</reference>
<organism evidence="19 20">
    <name type="scientific">Bursaphelenchus xylophilus</name>
    <name type="common">Pinewood nematode worm</name>
    <name type="synonym">Aphelenchoides xylophilus</name>
    <dbReference type="NCBI Taxonomy" id="6326"/>
    <lineage>
        <taxon>Eukaryota</taxon>
        <taxon>Metazoa</taxon>
        <taxon>Ecdysozoa</taxon>
        <taxon>Nematoda</taxon>
        <taxon>Chromadorea</taxon>
        <taxon>Rhabditida</taxon>
        <taxon>Tylenchina</taxon>
        <taxon>Tylenchomorpha</taxon>
        <taxon>Aphelenchoidea</taxon>
        <taxon>Aphelenchoididae</taxon>
        <taxon>Bursaphelenchus</taxon>
    </lineage>
</organism>
<evidence type="ECO:0000256" key="12">
    <source>
        <dbReference type="ARBA" id="ARBA00039268"/>
    </source>
</evidence>
<keyword evidence="7" id="KW-0808">Transferase</keyword>
<dbReference type="GO" id="GO:0005524">
    <property type="term" value="F:ATP binding"/>
    <property type="evidence" value="ECO:0007669"/>
    <property type="project" value="UniProtKB-UniRule"/>
</dbReference>
<keyword evidence="9" id="KW-0418">Kinase</keyword>
<dbReference type="AlphaFoldDB" id="A0A7I8XAC5"/>
<dbReference type="PANTHER" id="PTHR24056">
    <property type="entry name" value="CELL DIVISION PROTEIN KINASE"/>
    <property type="match status" value="1"/>
</dbReference>
<dbReference type="Proteomes" id="UP000582659">
    <property type="component" value="Unassembled WGS sequence"/>
</dbReference>
<evidence type="ECO:0000256" key="3">
    <source>
        <dbReference type="ARBA" id="ARBA00006485"/>
    </source>
</evidence>
<comment type="cofactor">
    <cofactor evidence="1">
        <name>Mg(2+)</name>
        <dbReference type="ChEBI" id="CHEBI:18420"/>
    </cofactor>
</comment>
<dbReference type="OrthoDB" id="6284126at2759"/>
<name>A0A7I8XAC5_BURXY</name>
<keyword evidence="11" id="KW-0539">Nucleus</keyword>
<comment type="caution">
    <text evidence="19">The sequence shown here is derived from an EMBL/GenBank/DDBJ whole genome shotgun (WGS) entry which is preliminary data.</text>
</comment>
<sequence length="589" mass="69135">MIDARFRLELEKRRANVEDQFEFENCKVGKGTYGHVFKARMRRPEQGGKRYFALKMIETAGFTMSSVREITLLRELKNWCIIGGEMLEIMMEASAEPPCAKDEFPAFFSHPNVIKLQQVFLTPERKVWLLFDYAEYDLWNIIKTHRDCRKNKTPFHVERRMLKSLMYQILEGINYLHSNWILHRDLKPANILVMGDCDNLLDRGRVKIADMGFARVFYNPLRSFYDVDPVVVTYWYRAPELLLCAKHYTKAIDIWAIGCIFGELLTNEPVFLSRDDDLKAQTPYNQEQLGKIFNVMGYPSEAEWPDLKNMPEYLKLQAEFRRNSFANCSLKKYIESKKLPTDNQQFDLLEKMLTMDPTRRLTAEDALRHPFFKEPPFPTVDVFNGDKIPYERRQFMKDEDVVRGPLQQAPEMVAPPLKKIKTEALTQPQPCLPQAPPTYMQATQNPQQLHQHPANPSMIPLNYPQHPQQPPQQHHFNVRQVKPEQSNPQVQRVQYHPNQMQMHPQQAQNIPLFHQHQQVRMAHPQQQQQVQGMPPQMVQRQFIQQMPQGLIGTQPNMMPPGTIINPNQVQMRAMPPQMPQNMYQPPRYQ</sequence>
<dbReference type="SUPFAM" id="SSF56112">
    <property type="entry name" value="Protein kinase-like (PK-like)"/>
    <property type="match status" value="1"/>
</dbReference>
<comment type="similarity">
    <text evidence="3">Belongs to the protein kinase superfamily. CMGC Ser/Thr protein kinase family. CDC2/CDKX subfamily.</text>
</comment>
<dbReference type="EMBL" id="CAJFCV020000006">
    <property type="protein sequence ID" value="CAG9132173.1"/>
    <property type="molecule type" value="Genomic_DNA"/>
</dbReference>
<dbReference type="GO" id="GO:0008353">
    <property type="term" value="F:RNA polymerase II CTD heptapeptide repeat kinase activity"/>
    <property type="evidence" value="ECO:0007669"/>
    <property type="project" value="UniProtKB-EC"/>
</dbReference>
<evidence type="ECO:0000256" key="13">
    <source>
        <dbReference type="ARBA" id="ARBA00041245"/>
    </source>
</evidence>
<dbReference type="PROSITE" id="PS50011">
    <property type="entry name" value="PROTEIN_KINASE_DOM"/>
    <property type="match status" value="1"/>
</dbReference>
<accession>A0A7I8XAC5</accession>
<dbReference type="InterPro" id="IPR000719">
    <property type="entry name" value="Prot_kinase_dom"/>
</dbReference>
<evidence type="ECO:0000256" key="11">
    <source>
        <dbReference type="ARBA" id="ARBA00023242"/>
    </source>
</evidence>
<evidence type="ECO:0000313" key="19">
    <source>
        <dbReference type="EMBL" id="CAD5235656.1"/>
    </source>
</evidence>
<evidence type="ECO:0000259" key="18">
    <source>
        <dbReference type="PROSITE" id="PS50011"/>
    </source>
</evidence>
<dbReference type="PANTHER" id="PTHR24056:SF495">
    <property type="entry name" value="CYCLIN-DEPENDENT KINASE 8-RELATED"/>
    <property type="match status" value="1"/>
</dbReference>
<evidence type="ECO:0000256" key="10">
    <source>
        <dbReference type="ARBA" id="ARBA00022840"/>
    </source>
</evidence>
<dbReference type="EC" id="2.7.11.22" evidence="5"/>
<evidence type="ECO:0000256" key="15">
    <source>
        <dbReference type="ARBA" id="ARBA00048367"/>
    </source>
</evidence>
<dbReference type="InterPro" id="IPR008271">
    <property type="entry name" value="Ser/Thr_kinase_AS"/>
</dbReference>
<evidence type="ECO:0000256" key="7">
    <source>
        <dbReference type="ARBA" id="ARBA00022679"/>
    </source>
</evidence>
<dbReference type="GO" id="GO:0005634">
    <property type="term" value="C:nucleus"/>
    <property type="evidence" value="ECO:0007669"/>
    <property type="project" value="UniProtKB-SubCell"/>
</dbReference>
<dbReference type="PROSITE" id="PS00107">
    <property type="entry name" value="PROTEIN_KINASE_ATP"/>
    <property type="match status" value="1"/>
</dbReference>
<dbReference type="Proteomes" id="UP000659654">
    <property type="component" value="Unassembled WGS sequence"/>
</dbReference>
<keyword evidence="20" id="KW-1185">Reference proteome</keyword>
<dbReference type="InterPro" id="IPR011009">
    <property type="entry name" value="Kinase-like_dom_sf"/>
</dbReference>
<keyword evidence="8 17" id="KW-0547">Nucleotide-binding</keyword>
<dbReference type="InterPro" id="IPR050108">
    <property type="entry name" value="CDK"/>
</dbReference>
<evidence type="ECO:0000313" key="20">
    <source>
        <dbReference type="Proteomes" id="UP000659654"/>
    </source>
</evidence>
<dbReference type="Gene3D" id="3.30.200.20">
    <property type="entry name" value="Phosphorylase Kinase, domain 1"/>
    <property type="match status" value="1"/>
</dbReference>
<dbReference type="FunFam" id="1.10.510.10:FF:000088">
    <property type="entry name" value="cyclin-dependent kinase 8 isoform X1"/>
    <property type="match status" value="1"/>
</dbReference>
<evidence type="ECO:0000256" key="14">
    <source>
        <dbReference type="ARBA" id="ARBA00047811"/>
    </source>
</evidence>
<dbReference type="CDD" id="cd07842">
    <property type="entry name" value="STKc_CDK8_like"/>
    <property type="match status" value="1"/>
</dbReference>
<evidence type="ECO:0000256" key="17">
    <source>
        <dbReference type="PROSITE-ProRule" id="PRU10141"/>
    </source>
</evidence>
<evidence type="ECO:0000256" key="5">
    <source>
        <dbReference type="ARBA" id="ARBA00012425"/>
    </source>
</evidence>
<comment type="subcellular location">
    <subcellularLocation>
        <location evidence="2">Nucleus</location>
    </subcellularLocation>
</comment>
<comment type="catalytic activity">
    <reaction evidence="16">
        <text>[DNA-directed RNA polymerase] + ATP = phospho-[DNA-directed RNA polymerase] + ADP + H(+)</text>
        <dbReference type="Rhea" id="RHEA:10216"/>
        <dbReference type="Rhea" id="RHEA-COMP:11321"/>
        <dbReference type="Rhea" id="RHEA-COMP:11322"/>
        <dbReference type="ChEBI" id="CHEBI:15378"/>
        <dbReference type="ChEBI" id="CHEBI:30616"/>
        <dbReference type="ChEBI" id="CHEBI:43176"/>
        <dbReference type="ChEBI" id="CHEBI:68546"/>
        <dbReference type="ChEBI" id="CHEBI:456216"/>
        <dbReference type="EC" id="2.7.11.23"/>
    </reaction>
</comment>
<proteinExistence type="inferred from homology"/>
<dbReference type="EMBL" id="CAJFDI010000006">
    <property type="protein sequence ID" value="CAD5235656.1"/>
    <property type="molecule type" value="Genomic_DNA"/>
</dbReference>
<dbReference type="Gene3D" id="1.10.510.10">
    <property type="entry name" value="Transferase(Phosphotransferase) domain 1"/>
    <property type="match status" value="1"/>
</dbReference>
<comment type="catalytic activity">
    <reaction evidence="14">
        <text>L-threonyl-[protein] + ATP = O-phospho-L-threonyl-[protein] + ADP + H(+)</text>
        <dbReference type="Rhea" id="RHEA:46608"/>
        <dbReference type="Rhea" id="RHEA-COMP:11060"/>
        <dbReference type="Rhea" id="RHEA-COMP:11605"/>
        <dbReference type="ChEBI" id="CHEBI:15378"/>
        <dbReference type="ChEBI" id="CHEBI:30013"/>
        <dbReference type="ChEBI" id="CHEBI:30616"/>
        <dbReference type="ChEBI" id="CHEBI:61977"/>
        <dbReference type="ChEBI" id="CHEBI:456216"/>
        <dbReference type="EC" id="2.7.11.22"/>
    </reaction>
</comment>
<keyword evidence="6" id="KW-0723">Serine/threonine-protein kinase</keyword>
<dbReference type="PROSITE" id="PS00108">
    <property type="entry name" value="PROTEIN_KINASE_ST"/>
    <property type="match status" value="1"/>
</dbReference>
<feature type="domain" description="Protein kinase" evidence="18">
    <location>
        <begin position="22"/>
        <end position="372"/>
    </location>
</feature>
<dbReference type="InterPro" id="IPR017441">
    <property type="entry name" value="Protein_kinase_ATP_BS"/>
</dbReference>
<comment type="catalytic activity">
    <reaction evidence="15">
        <text>L-seryl-[protein] + ATP = O-phospho-L-seryl-[protein] + ADP + H(+)</text>
        <dbReference type="Rhea" id="RHEA:17989"/>
        <dbReference type="Rhea" id="RHEA-COMP:9863"/>
        <dbReference type="Rhea" id="RHEA-COMP:11604"/>
        <dbReference type="ChEBI" id="CHEBI:15378"/>
        <dbReference type="ChEBI" id="CHEBI:29999"/>
        <dbReference type="ChEBI" id="CHEBI:30616"/>
        <dbReference type="ChEBI" id="CHEBI:83421"/>
        <dbReference type="ChEBI" id="CHEBI:456216"/>
        <dbReference type="EC" id="2.7.11.22"/>
    </reaction>
</comment>
<keyword evidence="10 17" id="KW-0067">ATP-binding</keyword>
<evidence type="ECO:0000256" key="16">
    <source>
        <dbReference type="ARBA" id="ARBA00049280"/>
    </source>
</evidence>
<evidence type="ECO:0000256" key="1">
    <source>
        <dbReference type="ARBA" id="ARBA00001946"/>
    </source>
</evidence>
<dbReference type="GO" id="GO:0004693">
    <property type="term" value="F:cyclin-dependent protein serine/threonine kinase activity"/>
    <property type="evidence" value="ECO:0007669"/>
    <property type="project" value="UniProtKB-EC"/>
</dbReference>
<evidence type="ECO:0000256" key="2">
    <source>
        <dbReference type="ARBA" id="ARBA00004123"/>
    </source>
</evidence>
<dbReference type="SMR" id="A0A7I8XAC5"/>
<evidence type="ECO:0000256" key="8">
    <source>
        <dbReference type="ARBA" id="ARBA00022741"/>
    </source>
</evidence>
<evidence type="ECO:0000256" key="9">
    <source>
        <dbReference type="ARBA" id="ARBA00022777"/>
    </source>
</evidence>
<dbReference type="SMART" id="SM00220">
    <property type="entry name" value="S_TKc"/>
    <property type="match status" value="1"/>
</dbReference>
<protein>
    <recommendedName>
        <fullName evidence="12">Cyclin-dependent kinase 8</fullName>
        <ecNumber evidence="5">2.7.11.22</ecNumber>
        <ecNumber evidence="4">2.7.11.23</ecNumber>
    </recommendedName>
    <alternativeName>
        <fullName evidence="13">Cell division protein kinase 8</fullName>
    </alternativeName>
</protein>
<evidence type="ECO:0000256" key="4">
    <source>
        <dbReference type="ARBA" id="ARBA00012409"/>
    </source>
</evidence>
<evidence type="ECO:0000256" key="6">
    <source>
        <dbReference type="ARBA" id="ARBA00022527"/>
    </source>
</evidence>
<dbReference type="Pfam" id="PF00069">
    <property type="entry name" value="Pkinase"/>
    <property type="match status" value="1"/>
</dbReference>
<feature type="binding site" evidence="17">
    <location>
        <position position="55"/>
    </location>
    <ligand>
        <name>ATP</name>
        <dbReference type="ChEBI" id="CHEBI:30616"/>
    </ligand>
</feature>